<name>A0A098QYU2_9SPIO</name>
<comment type="caution">
    <text evidence="9">The sequence shown here is derived from an EMBL/GenBank/DDBJ whole genome shotgun (WGS) entry which is preliminary data.</text>
</comment>
<evidence type="ECO:0000259" key="8">
    <source>
        <dbReference type="PROSITE" id="PS50109"/>
    </source>
</evidence>
<evidence type="ECO:0000313" key="9">
    <source>
        <dbReference type="EMBL" id="KGE71667.1"/>
    </source>
</evidence>
<evidence type="ECO:0000256" key="2">
    <source>
        <dbReference type="ARBA" id="ARBA00012438"/>
    </source>
</evidence>
<dbReference type="PANTHER" id="PTHR44936">
    <property type="entry name" value="SENSOR PROTEIN CREC"/>
    <property type="match status" value="1"/>
</dbReference>
<evidence type="ECO:0000256" key="6">
    <source>
        <dbReference type="ARBA" id="ARBA00022840"/>
    </source>
</evidence>
<keyword evidence="5" id="KW-0418">Kinase</keyword>
<dbReference type="AlphaFoldDB" id="A0A098QYU2"/>
<dbReference type="GO" id="GO:0004673">
    <property type="term" value="F:protein histidine kinase activity"/>
    <property type="evidence" value="ECO:0007669"/>
    <property type="project" value="UniProtKB-EC"/>
</dbReference>
<evidence type="ECO:0000256" key="3">
    <source>
        <dbReference type="ARBA" id="ARBA00022679"/>
    </source>
</evidence>
<dbReference type="eggNOG" id="COG4191">
    <property type="taxonomic scope" value="Bacteria"/>
</dbReference>
<dbReference type="SMART" id="SM00387">
    <property type="entry name" value="HATPase_c"/>
    <property type="match status" value="1"/>
</dbReference>
<proteinExistence type="predicted"/>
<keyword evidence="6" id="KW-0067">ATP-binding</keyword>
<evidence type="ECO:0000313" key="10">
    <source>
        <dbReference type="Proteomes" id="UP000029692"/>
    </source>
</evidence>
<dbReference type="InterPro" id="IPR036890">
    <property type="entry name" value="HATPase_C_sf"/>
</dbReference>
<dbReference type="OrthoDB" id="9815750at2"/>
<feature type="transmembrane region" description="Helical" evidence="7">
    <location>
        <begin position="12"/>
        <end position="36"/>
    </location>
</feature>
<dbReference type="InterPro" id="IPR005467">
    <property type="entry name" value="His_kinase_dom"/>
</dbReference>
<feature type="transmembrane region" description="Helical" evidence="7">
    <location>
        <begin position="48"/>
        <end position="69"/>
    </location>
</feature>
<dbReference type="PROSITE" id="PS50109">
    <property type="entry name" value="HIS_KIN"/>
    <property type="match status" value="1"/>
</dbReference>
<keyword evidence="3" id="KW-0808">Transferase</keyword>
<organism evidence="9 10">
    <name type="scientific">Spirochaeta lutea</name>
    <dbReference type="NCBI Taxonomy" id="1480694"/>
    <lineage>
        <taxon>Bacteria</taxon>
        <taxon>Pseudomonadati</taxon>
        <taxon>Spirochaetota</taxon>
        <taxon>Spirochaetia</taxon>
        <taxon>Spirochaetales</taxon>
        <taxon>Spirochaetaceae</taxon>
        <taxon>Spirochaeta</taxon>
    </lineage>
</organism>
<dbReference type="SUPFAM" id="SSF55874">
    <property type="entry name" value="ATPase domain of HSP90 chaperone/DNA topoisomerase II/histidine kinase"/>
    <property type="match status" value="1"/>
</dbReference>
<dbReference type="InterPro" id="IPR003594">
    <property type="entry name" value="HATPase_dom"/>
</dbReference>
<dbReference type="EMBL" id="JNUP01000065">
    <property type="protein sequence ID" value="KGE71667.1"/>
    <property type="molecule type" value="Genomic_DNA"/>
</dbReference>
<accession>A0A098QYU2</accession>
<keyword evidence="7" id="KW-0812">Transmembrane</keyword>
<keyword evidence="10" id="KW-1185">Reference proteome</keyword>
<reference evidence="9 10" key="1">
    <citation type="submission" date="2014-05" db="EMBL/GenBank/DDBJ databases">
        <title>De novo Genome Sequence of Spirocheata sp.</title>
        <authorList>
            <person name="Shivani Y."/>
            <person name="Subhash Y."/>
            <person name="Tushar L."/>
            <person name="Sasikala C."/>
            <person name="Ramana C.V."/>
        </authorList>
    </citation>
    <scope>NUCLEOTIDE SEQUENCE [LARGE SCALE GENOMIC DNA]</scope>
    <source>
        <strain evidence="9 10">JC230</strain>
    </source>
</reference>
<dbReference type="InterPro" id="IPR050980">
    <property type="entry name" value="2C_sensor_his_kinase"/>
</dbReference>
<sequence length="459" mass="51484">MIMKYQDSRSQEFFSVNIVLFYICYAFIMLGAAYAIYLDFGYWDEPPIIKIVDVGGFVLMVISFILSMTGKITKNIGAALVLWIAAFMWVVSTIVTTTNGKAVENGVYTLLVLTAIAGGSAFLVHRQTVVILGLINFGILTFLTYYSPVPSLYNMYPLFAIVIIGFTVVLYYYRFLLDSLVIRLNNSYDNLQLTSMELKRLKDKAENLNAQNRPFVVFGKNTAGLVHDFKNDLSLFTASRSLLELKIQRNMPITPDDLGSLNNGIRRLEERIDRVKFITSAREDAPLEDLDLVSLAHHAVYPFTLTREVNLAVNFTFETPDEPVILQGQRFLLLQIMENVVRNSCEAIMEQGETGQITITVSNRQDSAVLSIHDTGPGIPFCVDCDREQRDCATCFAFEIGKTTKPNGSGYGMYNVMQALKNLKGTIQIFSGPERGTLIEMTFPRQASETTEPTEPTEP</sequence>
<keyword evidence="7" id="KW-0472">Membrane</keyword>
<feature type="domain" description="Histidine kinase" evidence="8">
    <location>
        <begin position="224"/>
        <end position="447"/>
    </location>
</feature>
<protein>
    <recommendedName>
        <fullName evidence="2">histidine kinase</fullName>
        <ecNumber evidence="2">2.7.13.3</ecNumber>
    </recommendedName>
</protein>
<dbReference type="Gene3D" id="3.30.565.10">
    <property type="entry name" value="Histidine kinase-like ATPase, C-terminal domain"/>
    <property type="match status" value="1"/>
</dbReference>
<dbReference type="GO" id="GO:0005524">
    <property type="term" value="F:ATP binding"/>
    <property type="evidence" value="ECO:0007669"/>
    <property type="project" value="UniProtKB-KW"/>
</dbReference>
<gene>
    <name evidence="9" type="ORF">DC28_10405</name>
</gene>
<evidence type="ECO:0000256" key="4">
    <source>
        <dbReference type="ARBA" id="ARBA00022741"/>
    </source>
</evidence>
<dbReference type="Pfam" id="PF02518">
    <property type="entry name" value="HATPase_c"/>
    <property type="match status" value="1"/>
</dbReference>
<dbReference type="EC" id="2.7.13.3" evidence="2"/>
<dbReference type="STRING" id="1480694.DC28_10405"/>
<feature type="transmembrane region" description="Helical" evidence="7">
    <location>
        <begin position="129"/>
        <end position="147"/>
    </location>
</feature>
<feature type="transmembrane region" description="Helical" evidence="7">
    <location>
        <begin position="153"/>
        <end position="173"/>
    </location>
</feature>
<feature type="transmembrane region" description="Helical" evidence="7">
    <location>
        <begin position="76"/>
        <end position="95"/>
    </location>
</feature>
<dbReference type="Proteomes" id="UP000029692">
    <property type="component" value="Unassembled WGS sequence"/>
</dbReference>
<comment type="catalytic activity">
    <reaction evidence="1">
        <text>ATP + protein L-histidine = ADP + protein N-phospho-L-histidine.</text>
        <dbReference type="EC" id="2.7.13.3"/>
    </reaction>
</comment>
<evidence type="ECO:0000256" key="5">
    <source>
        <dbReference type="ARBA" id="ARBA00022777"/>
    </source>
</evidence>
<feature type="transmembrane region" description="Helical" evidence="7">
    <location>
        <begin position="107"/>
        <end position="124"/>
    </location>
</feature>
<keyword evidence="7" id="KW-1133">Transmembrane helix</keyword>
<dbReference type="PANTHER" id="PTHR44936:SF10">
    <property type="entry name" value="SENSOR PROTEIN RSTB"/>
    <property type="match status" value="1"/>
</dbReference>
<evidence type="ECO:0000256" key="7">
    <source>
        <dbReference type="SAM" id="Phobius"/>
    </source>
</evidence>
<keyword evidence="4" id="KW-0547">Nucleotide-binding</keyword>
<evidence type="ECO:0000256" key="1">
    <source>
        <dbReference type="ARBA" id="ARBA00000085"/>
    </source>
</evidence>